<reference evidence="1" key="1">
    <citation type="journal article" date="2021" name="PeerJ">
        <title>Extensive microbial diversity within the chicken gut microbiome revealed by metagenomics and culture.</title>
        <authorList>
            <person name="Gilroy R."/>
            <person name="Ravi A."/>
            <person name="Getino M."/>
            <person name="Pursley I."/>
            <person name="Horton D.L."/>
            <person name="Alikhan N.F."/>
            <person name="Baker D."/>
            <person name="Gharbi K."/>
            <person name="Hall N."/>
            <person name="Watson M."/>
            <person name="Adriaenssens E.M."/>
            <person name="Foster-Nyarko E."/>
            <person name="Jarju S."/>
            <person name="Secka A."/>
            <person name="Antonio M."/>
            <person name="Oren A."/>
            <person name="Chaudhuri R.R."/>
            <person name="La Ragione R."/>
            <person name="Hildebrand F."/>
            <person name="Pallen M.J."/>
        </authorList>
    </citation>
    <scope>NUCLEOTIDE SEQUENCE</scope>
    <source>
        <strain evidence="1">G3-2149</strain>
    </source>
</reference>
<evidence type="ECO:0000313" key="1">
    <source>
        <dbReference type="EMBL" id="MBU3853613.1"/>
    </source>
</evidence>
<evidence type="ECO:0000313" key="2">
    <source>
        <dbReference type="Proteomes" id="UP000823865"/>
    </source>
</evidence>
<dbReference type="EMBL" id="JAHLFU010000156">
    <property type="protein sequence ID" value="MBU3853613.1"/>
    <property type="molecule type" value="Genomic_DNA"/>
</dbReference>
<gene>
    <name evidence="1" type="ORF">H9789_07340</name>
</gene>
<dbReference type="Proteomes" id="UP000823865">
    <property type="component" value="Unassembled WGS sequence"/>
</dbReference>
<dbReference type="AlphaFoldDB" id="A0A9E2L8T7"/>
<name>A0A9E2L8T7_9BACT</name>
<accession>A0A9E2L8T7</accession>
<organism evidence="1 2">
    <name type="scientific">Candidatus Paraprevotella stercoravium</name>
    <dbReference type="NCBI Taxonomy" id="2838725"/>
    <lineage>
        <taxon>Bacteria</taxon>
        <taxon>Pseudomonadati</taxon>
        <taxon>Bacteroidota</taxon>
        <taxon>Bacteroidia</taxon>
        <taxon>Bacteroidales</taxon>
        <taxon>Prevotellaceae</taxon>
        <taxon>Paraprevotella</taxon>
    </lineage>
</organism>
<comment type="caution">
    <text evidence="1">The sequence shown here is derived from an EMBL/GenBank/DDBJ whole genome shotgun (WGS) entry which is preliminary data.</text>
</comment>
<reference evidence="1" key="2">
    <citation type="submission" date="2021-04" db="EMBL/GenBank/DDBJ databases">
        <authorList>
            <person name="Gilroy R."/>
        </authorList>
    </citation>
    <scope>NUCLEOTIDE SEQUENCE</scope>
    <source>
        <strain evidence="1">G3-2149</strain>
    </source>
</reference>
<proteinExistence type="predicted"/>
<sequence>MFRQILKIDVTDAKHLTHTFRVPDDHLTEEMYIPWYEVSTIGLSTMSIESKKEGKQRIFTTKITFVADSFPLDHLDGVCFRLMTVRRKSYLVGDARPPYCLIETTENFPGRMAESSQKQYTVTWKSLLPPVLFG</sequence>
<protein>
    <submittedName>
        <fullName evidence="1">Uncharacterized protein</fullName>
    </submittedName>
</protein>